<evidence type="ECO:0000256" key="3">
    <source>
        <dbReference type="RuleBase" id="RU000363"/>
    </source>
</evidence>
<proteinExistence type="inferred from homology"/>
<dbReference type="Gene3D" id="3.40.50.720">
    <property type="entry name" value="NAD(P)-binding Rossmann-like Domain"/>
    <property type="match status" value="2"/>
</dbReference>
<organism evidence="5 7">
    <name type="scientific">Mycobacterium kubicae</name>
    <dbReference type="NCBI Taxonomy" id="120959"/>
    <lineage>
        <taxon>Bacteria</taxon>
        <taxon>Bacillati</taxon>
        <taxon>Actinomycetota</taxon>
        <taxon>Actinomycetes</taxon>
        <taxon>Mycobacteriales</taxon>
        <taxon>Mycobacteriaceae</taxon>
        <taxon>Mycobacterium</taxon>
        <taxon>Mycobacterium simiae complex</taxon>
    </lineage>
</organism>
<dbReference type="PROSITE" id="PS00061">
    <property type="entry name" value="ADH_SHORT"/>
    <property type="match status" value="1"/>
</dbReference>
<keyword evidence="2" id="KW-0560">Oxidoreductase</keyword>
<dbReference type="GO" id="GO:0016491">
    <property type="term" value="F:oxidoreductase activity"/>
    <property type="evidence" value="ECO:0007669"/>
    <property type="project" value="UniProtKB-KW"/>
</dbReference>
<dbReference type="Pfam" id="PF00106">
    <property type="entry name" value="adh_short"/>
    <property type="match status" value="1"/>
</dbReference>
<evidence type="ECO:0000313" key="7">
    <source>
        <dbReference type="Proteomes" id="UP000663583"/>
    </source>
</evidence>
<sequence length="318" mass="33433">MIDFTDQAIVVTGAGRGLGRLYALDLAKRGASVVVNDLGGSMGGEGADPTVADEVVGEITQGGGKAVASHDSVESPEGGEAIVQAAIKHFGRLDAVVSNAGIFNSIAFEEMTPDQWRQMLKVHLDGGFHLSQPAFKIMKNQGYGRFVFISSSGGMFGQHLEAHYGAAKAGLVGLSNVIALEGAEHGILSNTVLPFGFSRMVTETVDAKTLEETGLKDLIAPEKVVPMVTYLASRACEVTHQNYSALAGRYGRVFIGLGDGWLAERDVTATADDIAEHFAQVSDTESYSIPDNIYEELFSVMGRLGIDKGGAGASADSS</sequence>
<dbReference type="GO" id="GO:0004674">
    <property type="term" value="F:protein serine/threonine kinase activity"/>
    <property type="evidence" value="ECO:0007669"/>
    <property type="project" value="UniProtKB-KW"/>
</dbReference>
<keyword evidence="6" id="KW-1185">Reference proteome</keyword>
<dbReference type="InterPro" id="IPR002347">
    <property type="entry name" value="SDR_fam"/>
</dbReference>
<dbReference type="SUPFAM" id="SSF51735">
    <property type="entry name" value="NAD(P)-binding Rossmann-fold domains"/>
    <property type="match status" value="1"/>
</dbReference>
<comment type="similarity">
    <text evidence="1 3">Belongs to the short-chain dehydrogenases/reductases (SDR) family.</text>
</comment>
<evidence type="ECO:0000313" key="6">
    <source>
        <dbReference type="Proteomes" id="UP000465306"/>
    </source>
</evidence>
<dbReference type="InterPro" id="IPR020904">
    <property type="entry name" value="Sc_DH/Rdtase_CS"/>
</dbReference>
<dbReference type="PRINTS" id="PR00080">
    <property type="entry name" value="SDRFAMILY"/>
</dbReference>
<dbReference type="InterPro" id="IPR051687">
    <property type="entry name" value="Peroxisomal_Beta-Oxidation"/>
</dbReference>
<evidence type="ECO:0000313" key="5">
    <source>
        <dbReference type="EMBL" id="QPI38571.1"/>
    </source>
</evidence>
<dbReference type="KEGG" id="mku:I2456_03250"/>
<dbReference type="PRINTS" id="PR00081">
    <property type="entry name" value="GDHRDH"/>
</dbReference>
<dbReference type="Proteomes" id="UP000465306">
    <property type="component" value="Unassembled WGS sequence"/>
</dbReference>
<dbReference type="EMBL" id="CP065047">
    <property type="protein sequence ID" value="QPI38571.1"/>
    <property type="molecule type" value="Genomic_DNA"/>
</dbReference>
<dbReference type="PANTHER" id="PTHR45024:SF2">
    <property type="entry name" value="SCP2 DOMAIN-CONTAINING PROTEIN"/>
    <property type="match status" value="1"/>
</dbReference>
<protein>
    <submittedName>
        <fullName evidence="5">SDR family NAD(P)-dependent oxidoreductase</fullName>
    </submittedName>
    <submittedName>
        <fullName evidence="4">Serine/threonine protein kinase</fullName>
    </submittedName>
</protein>
<reference evidence="5" key="3">
    <citation type="submission" date="2020-11" db="EMBL/GenBank/DDBJ databases">
        <title>Intraspecies plasmid and genomic variation of Mycobacterium kubicae revealed by the complete genome sequences of two clinical isolates.</title>
        <authorList>
            <person name="Hendrix J.R."/>
            <person name="Epperson L.E."/>
            <person name="Honda J.R."/>
            <person name="Strong M."/>
        </authorList>
    </citation>
    <scope>NUCLEOTIDE SEQUENCE</scope>
    <source>
        <strain evidence="5">JCM 13573</strain>
    </source>
</reference>
<accession>A0AAX1JAS5</accession>
<keyword evidence="4" id="KW-0723">Serine/threonine-protein kinase</keyword>
<evidence type="ECO:0000313" key="4">
    <source>
        <dbReference type="EMBL" id="GFG63611.1"/>
    </source>
</evidence>
<name>A0AAX1JAS5_9MYCO</name>
<evidence type="ECO:0000256" key="2">
    <source>
        <dbReference type="ARBA" id="ARBA00023002"/>
    </source>
</evidence>
<reference evidence="4" key="2">
    <citation type="submission" date="2020-02" db="EMBL/GenBank/DDBJ databases">
        <authorList>
            <person name="Matsumoto Y."/>
            <person name="Kinjo T."/>
            <person name="Motooka D."/>
            <person name="Nabeya D."/>
            <person name="Jung N."/>
            <person name="Uechi K."/>
            <person name="Horii T."/>
            <person name="Iida T."/>
            <person name="Fujita J."/>
            <person name="Nakamura S."/>
        </authorList>
    </citation>
    <scope>NUCLEOTIDE SEQUENCE</scope>
    <source>
        <strain evidence="4">JCM 13573</strain>
    </source>
</reference>
<evidence type="ECO:0000256" key="1">
    <source>
        <dbReference type="ARBA" id="ARBA00006484"/>
    </source>
</evidence>
<dbReference type="RefSeq" id="WP_085072675.1">
    <property type="nucleotide sequence ID" value="NZ_BLKU01000002.1"/>
</dbReference>
<gene>
    <name evidence="5" type="ORF">I2456_03250</name>
    <name evidence="4" type="ORF">MKUB_11010</name>
</gene>
<dbReference type="InterPro" id="IPR036291">
    <property type="entry name" value="NAD(P)-bd_dom_sf"/>
</dbReference>
<keyword evidence="4" id="KW-0808">Transferase</keyword>
<dbReference type="PANTHER" id="PTHR45024">
    <property type="entry name" value="DEHYDROGENASES, SHORT CHAIN"/>
    <property type="match status" value="1"/>
</dbReference>
<dbReference type="AlphaFoldDB" id="A0AAX1JAS5"/>
<dbReference type="EMBL" id="BLKU01000002">
    <property type="protein sequence ID" value="GFG63611.1"/>
    <property type="molecule type" value="Genomic_DNA"/>
</dbReference>
<dbReference type="Proteomes" id="UP000663583">
    <property type="component" value="Chromosome"/>
</dbReference>
<keyword evidence="4" id="KW-0418">Kinase</keyword>
<reference evidence="4 6" key="1">
    <citation type="journal article" date="2019" name="Emerg. Microbes Infect.">
        <title>Comprehensive subspecies identification of 175 nontuberculous mycobacteria species based on 7547 genomic profiles.</title>
        <authorList>
            <person name="Matsumoto Y."/>
            <person name="Kinjo T."/>
            <person name="Motooka D."/>
            <person name="Nabeya D."/>
            <person name="Jung N."/>
            <person name="Uechi K."/>
            <person name="Horii T."/>
            <person name="Iida T."/>
            <person name="Fujita J."/>
            <person name="Nakamura S."/>
        </authorList>
    </citation>
    <scope>NUCLEOTIDE SEQUENCE [LARGE SCALE GENOMIC DNA]</scope>
    <source>
        <strain evidence="4 6">JCM 13573</strain>
    </source>
</reference>